<dbReference type="InterPro" id="IPR016266">
    <property type="entry name" value="POLE2"/>
</dbReference>
<dbReference type="InterPro" id="IPR007185">
    <property type="entry name" value="DNA_pol_a/d/e_bsu"/>
</dbReference>
<keyword evidence="4" id="KW-0238">DNA-binding</keyword>
<keyword evidence="3" id="KW-0235">DNA replication</keyword>
<name>A0A7S3XUX9_HETAK</name>
<comment type="similarity">
    <text evidence="2">Belongs to the DNA polymerase epsilon subunit B family.</text>
</comment>
<evidence type="ECO:0000256" key="5">
    <source>
        <dbReference type="ARBA" id="ARBA00023242"/>
    </source>
</evidence>
<evidence type="ECO:0000256" key="4">
    <source>
        <dbReference type="ARBA" id="ARBA00023125"/>
    </source>
</evidence>
<evidence type="ECO:0000256" key="6">
    <source>
        <dbReference type="ARBA" id="ARBA00032930"/>
    </source>
</evidence>
<evidence type="ECO:0000256" key="3">
    <source>
        <dbReference type="ARBA" id="ARBA00022705"/>
    </source>
</evidence>
<gene>
    <name evidence="8" type="ORF">HAKA00212_LOCUS11661</name>
</gene>
<evidence type="ECO:0000259" key="7">
    <source>
        <dbReference type="Pfam" id="PF04042"/>
    </source>
</evidence>
<evidence type="ECO:0000313" key="8">
    <source>
        <dbReference type="EMBL" id="CAE0632949.1"/>
    </source>
</evidence>
<evidence type="ECO:0000256" key="2">
    <source>
        <dbReference type="ARBA" id="ARBA00009560"/>
    </source>
</evidence>
<dbReference type="Pfam" id="PF04042">
    <property type="entry name" value="DNA_pol_E_B"/>
    <property type="match status" value="1"/>
</dbReference>
<feature type="domain" description="DNA polymerase alpha/delta/epsilon subunit B" evidence="7">
    <location>
        <begin position="49"/>
        <end position="254"/>
    </location>
</feature>
<proteinExistence type="inferred from homology"/>
<dbReference type="GO" id="GO:0042276">
    <property type="term" value="P:error-prone translesion synthesis"/>
    <property type="evidence" value="ECO:0007669"/>
    <property type="project" value="TreeGrafter"/>
</dbReference>
<accession>A0A7S3XUX9</accession>
<dbReference type="PANTHER" id="PTHR12708">
    <property type="entry name" value="DNA POLYMERASE EPSILON SUBUNIT B"/>
    <property type="match status" value="1"/>
</dbReference>
<dbReference type="EMBL" id="HBIU01025220">
    <property type="protein sequence ID" value="CAE0632949.1"/>
    <property type="molecule type" value="Transcribed_RNA"/>
</dbReference>
<dbReference type="GO" id="GO:0008622">
    <property type="term" value="C:epsilon DNA polymerase complex"/>
    <property type="evidence" value="ECO:0007669"/>
    <property type="project" value="InterPro"/>
</dbReference>
<keyword evidence="5" id="KW-0539">Nucleus</keyword>
<dbReference type="AlphaFoldDB" id="A0A7S3XUX9"/>
<reference evidence="8" key="1">
    <citation type="submission" date="2021-01" db="EMBL/GenBank/DDBJ databases">
        <authorList>
            <person name="Corre E."/>
            <person name="Pelletier E."/>
            <person name="Niang G."/>
            <person name="Scheremetjew M."/>
            <person name="Finn R."/>
            <person name="Kale V."/>
            <person name="Holt S."/>
            <person name="Cochrane G."/>
            <person name="Meng A."/>
            <person name="Brown T."/>
            <person name="Cohen L."/>
        </authorList>
    </citation>
    <scope>NUCLEOTIDE SEQUENCE</scope>
    <source>
        <strain evidence="8">CCMP3107</strain>
    </source>
</reference>
<sequence>MMGMPPAEARGDALRAIAGGPHVDLFGKGGAGGQDQLARLEAEAQGQMVAILADVHLDLPEVLEKLKVLFAGFASCEPLPVFVLMGNFSSKSASMGVEGIEDMIESFTALSDLLASFPALCAEGRFVFVPGPGDPGHGNVLPRMPLPRPLRQALGRRLPHAVFATNPCRLRVYTQELVLFREDLLRKMQRHALVQQDKEAPDSDATETLVATLLAQGHLCPLPLPARPIHWKADPALQLYPLPHAVVLADQTDQYKWTYEDCHAFNPGSFPTDFSFIVYTPATQDVEFSKIDD</sequence>
<protein>
    <recommendedName>
        <fullName evidence="6">DNA polymerase II subunit 2</fullName>
    </recommendedName>
</protein>
<evidence type="ECO:0000256" key="1">
    <source>
        <dbReference type="ARBA" id="ARBA00004123"/>
    </source>
</evidence>
<comment type="subcellular location">
    <subcellularLocation>
        <location evidence="1">Nucleus</location>
    </subcellularLocation>
</comment>
<dbReference type="PANTHER" id="PTHR12708:SF0">
    <property type="entry name" value="DNA POLYMERASE EPSILON SUBUNIT 2"/>
    <property type="match status" value="1"/>
</dbReference>
<dbReference type="GO" id="GO:0006261">
    <property type="term" value="P:DNA-templated DNA replication"/>
    <property type="evidence" value="ECO:0007669"/>
    <property type="project" value="InterPro"/>
</dbReference>
<dbReference type="GO" id="GO:0003677">
    <property type="term" value="F:DNA binding"/>
    <property type="evidence" value="ECO:0007669"/>
    <property type="project" value="UniProtKB-KW"/>
</dbReference>
<organism evidence="8">
    <name type="scientific">Heterosigma akashiwo</name>
    <name type="common">Chromophytic alga</name>
    <name type="synonym">Heterosigma carterae</name>
    <dbReference type="NCBI Taxonomy" id="2829"/>
    <lineage>
        <taxon>Eukaryota</taxon>
        <taxon>Sar</taxon>
        <taxon>Stramenopiles</taxon>
        <taxon>Ochrophyta</taxon>
        <taxon>Raphidophyceae</taxon>
        <taxon>Chattonellales</taxon>
        <taxon>Chattonellaceae</taxon>
        <taxon>Heterosigma</taxon>
    </lineage>
</organism>